<evidence type="ECO:0000259" key="1">
    <source>
        <dbReference type="Pfam" id="PF01717"/>
    </source>
</evidence>
<dbReference type="AlphaFoldDB" id="A0A1W6ZS89"/>
<dbReference type="SUPFAM" id="SSF51726">
    <property type="entry name" value="UROD/MetE-like"/>
    <property type="match status" value="1"/>
</dbReference>
<dbReference type="InterPro" id="IPR002629">
    <property type="entry name" value="Met_Synth_C/arc"/>
</dbReference>
<protein>
    <recommendedName>
        <fullName evidence="1">Cobalamin-independent methionine synthase MetE C-terminal/archaeal domain-containing protein</fullName>
    </recommendedName>
</protein>
<dbReference type="PANTHER" id="PTHR43844:SF2">
    <property type="entry name" value="SYNTHASE, VITAMIN-B12 INDEPENDENT, PUTATIVE (AFU_ORTHOLOGUE AFUA_3G12060)-RELATED"/>
    <property type="match status" value="1"/>
</dbReference>
<reference evidence="2 3" key="1">
    <citation type="submission" date="2017-05" db="EMBL/GenBank/DDBJ databases">
        <title>Full genome sequence of Pseudorhodoplanes sinuspersici.</title>
        <authorList>
            <person name="Dastgheib S.M.M."/>
            <person name="Shavandi M."/>
            <person name="Tirandaz H."/>
        </authorList>
    </citation>
    <scope>NUCLEOTIDE SEQUENCE [LARGE SCALE GENOMIC DNA]</scope>
    <source>
        <strain evidence="2 3">RIPI110</strain>
    </source>
</reference>
<dbReference type="Proteomes" id="UP000194137">
    <property type="component" value="Chromosome"/>
</dbReference>
<dbReference type="EMBL" id="CP021112">
    <property type="protein sequence ID" value="ARQ00279.1"/>
    <property type="molecule type" value="Genomic_DNA"/>
</dbReference>
<dbReference type="KEGG" id="psin:CAK95_15265"/>
<evidence type="ECO:0000313" key="2">
    <source>
        <dbReference type="EMBL" id="ARQ00279.1"/>
    </source>
</evidence>
<accession>A0A1W6ZS89</accession>
<dbReference type="CDD" id="cd03311">
    <property type="entry name" value="CIMS_C_terminal_like"/>
    <property type="match status" value="1"/>
</dbReference>
<dbReference type="STRING" id="1235591.CAK95_15265"/>
<keyword evidence="3" id="KW-1185">Reference proteome</keyword>
<dbReference type="Pfam" id="PF01717">
    <property type="entry name" value="Meth_synt_2"/>
    <property type="match status" value="1"/>
</dbReference>
<organism evidence="2 3">
    <name type="scientific">Pseudorhodoplanes sinuspersici</name>
    <dbReference type="NCBI Taxonomy" id="1235591"/>
    <lineage>
        <taxon>Bacteria</taxon>
        <taxon>Pseudomonadati</taxon>
        <taxon>Pseudomonadota</taxon>
        <taxon>Alphaproteobacteria</taxon>
        <taxon>Hyphomicrobiales</taxon>
        <taxon>Pseudorhodoplanes</taxon>
    </lineage>
</organism>
<sequence length="415" mass="46245">MQRKLFICTSVNLSCGTRTKRYGEADVSEQAAQLERTSQRAAPQHEPPFRAEHIGSLLRPKELLEARGKFARGEITQSELTAAEDTAILEAIALQKQLGLRFVTDGEFRRRSYHSFFYRQLGDITIDVVGGEPIAGADNNEAGKRGAQPLALIKSRVQWTHPINVDDYRFLAANSDLMPKITIPGPCALHFRGGDRAVKAHAYRDMDTFWSDTVEAFTKELNALAAAGCRYIQIDETAFAKFGDPEVQATLAARGDDWNALIDTYIDVTNQVLRAAPKSLRIGMHLCRGNRGGQWHAQGSYDSVADRLFNALDIPFYFLEYDTPRAGTFTPLRFVPRHKMVILGLISSKLPVIEHRDTVRTRIDDAVRFIDLDRLAISPQCGFASVDTGNPVTPKIQSEKLQLVVDVAKEIWGTA</sequence>
<dbReference type="GO" id="GO:0009086">
    <property type="term" value="P:methionine biosynthetic process"/>
    <property type="evidence" value="ECO:0007669"/>
    <property type="project" value="InterPro"/>
</dbReference>
<evidence type="ECO:0000313" key="3">
    <source>
        <dbReference type="Proteomes" id="UP000194137"/>
    </source>
</evidence>
<dbReference type="GO" id="GO:0008270">
    <property type="term" value="F:zinc ion binding"/>
    <property type="evidence" value="ECO:0007669"/>
    <property type="project" value="InterPro"/>
</dbReference>
<gene>
    <name evidence="2" type="ORF">CAK95_15265</name>
</gene>
<dbReference type="GO" id="GO:0003871">
    <property type="term" value="F:5-methyltetrahydropteroyltriglutamate-homocysteine S-methyltransferase activity"/>
    <property type="evidence" value="ECO:0007669"/>
    <property type="project" value="InterPro"/>
</dbReference>
<dbReference type="InterPro" id="IPR038071">
    <property type="entry name" value="UROD/MetE-like_sf"/>
</dbReference>
<dbReference type="NCBIfam" id="NF005085">
    <property type="entry name" value="PRK06520.1"/>
    <property type="match status" value="1"/>
</dbReference>
<dbReference type="PANTHER" id="PTHR43844">
    <property type="entry name" value="METHIONINE SYNTHASE"/>
    <property type="match status" value="1"/>
</dbReference>
<name>A0A1W6ZS89_9HYPH</name>
<feature type="domain" description="Cobalamin-independent methionine synthase MetE C-terminal/archaeal" evidence="1">
    <location>
        <begin position="53"/>
        <end position="409"/>
    </location>
</feature>
<proteinExistence type="predicted"/>
<dbReference type="Gene3D" id="3.20.20.210">
    <property type="match status" value="1"/>
</dbReference>